<dbReference type="InterPro" id="IPR029064">
    <property type="entry name" value="Ribosomal_eL30-like_sf"/>
</dbReference>
<evidence type="ECO:0000256" key="1">
    <source>
        <dbReference type="ARBA" id="ARBA00022980"/>
    </source>
</evidence>
<proteinExistence type="predicted"/>
<keyword evidence="2" id="KW-0687">Ribonucleoprotein</keyword>
<evidence type="ECO:0000313" key="5">
    <source>
        <dbReference type="Proteomes" id="UP000294937"/>
    </source>
</evidence>
<dbReference type="Proteomes" id="UP000294937">
    <property type="component" value="Unassembled WGS sequence"/>
</dbReference>
<comment type="caution">
    <text evidence="4">The sequence shown here is derived from an EMBL/GenBank/DDBJ whole genome shotgun (WGS) entry which is preliminary data.</text>
</comment>
<evidence type="ECO:0000256" key="2">
    <source>
        <dbReference type="ARBA" id="ARBA00023274"/>
    </source>
</evidence>
<feature type="domain" description="Ribosomal protein eL8/eL30/eS12/Gadd45" evidence="3">
    <location>
        <begin position="3"/>
        <end position="92"/>
    </location>
</feature>
<protein>
    <submittedName>
        <fullName evidence="4">Ribosomal protein L7Ae-like RNA K-turn-binding protein</fullName>
    </submittedName>
</protein>
<dbReference type="AlphaFoldDB" id="A0A4R3L1S5"/>
<dbReference type="Pfam" id="PF01248">
    <property type="entry name" value="Ribosomal_L7Ae"/>
    <property type="match status" value="1"/>
</dbReference>
<accession>A0A4R3L1S5</accession>
<dbReference type="GO" id="GO:0003723">
    <property type="term" value="F:RNA binding"/>
    <property type="evidence" value="ECO:0007669"/>
    <property type="project" value="InterPro"/>
</dbReference>
<organism evidence="4 5">
    <name type="scientific">Hazenella coriacea</name>
    <dbReference type="NCBI Taxonomy" id="1179467"/>
    <lineage>
        <taxon>Bacteria</taxon>
        <taxon>Bacillati</taxon>
        <taxon>Bacillota</taxon>
        <taxon>Bacilli</taxon>
        <taxon>Bacillales</taxon>
        <taxon>Thermoactinomycetaceae</taxon>
        <taxon>Hazenella</taxon>
    </lineage>
</organism>
<dbReference type="Gene3D" id="3.30.1330.30">
    <property type="match status" value="1"/>
</dbReference>
<keyword evidence="1 4" id="KW-0689">Ribosomal protein</keyword>
<name>A0A4R3L1S5_9BACL</name>
<dbReference type="InterPro" id="IPR039109">
    <property type="entry name" value="Ribosomal_eL30-like"/>
</dbReference>
<dbReference type="RefSeq" id="WP_131926532.1">
    <property type="nucleotide sequence ID" value="NZ_SMAG01000011.1"/>
</dbReference>
<dbReference type="OrthoDB" id="9794863at2"/>
<dbReference type="InterPro" id="IPR004038">
    <property type="entry name" value="Ribosomal_eL8/eL30/eS12/Gad45"/>
</dbReference>
<sequence length="98" mass="10704">MNKLFSLLGLAMRAGKIVSGEELVLKEVRSGKAQLVLLAIDAAKNTEKKVSDKCSTYQIPILRYGTRHELGNAIGKAERVVIAITDSGFSRSMQKLVQ</sequence>
<keyword evidence="5" id="KW-1185">Reference proteome</keyword>
<dbReference type="GO" id="GO:0005840">
    <property type="term" value="C:ribosome"/>
    <property type="evidence" value="ECO:0007669"/>
    <property type="project" value="UniProtKB-KW"/>
</dbReference>
<gene>
    <name evidence="4" type="ORF">EDD58_11110</name>
</gene>
<dbReference type="GO" id="GO:1990904">
    <property type="term" value="C:ribonucleoprotein complex"/>
    <property type="evidence" value="ECO:0007669"/>
    <property type="project" value="UniProtKB-KW"/>
</dbReference>
<reference evidence="4 5" key="1">
    <citation type="submission" date="2019-03" db="EMBL/GenBank/DDBJ databases">
        <title>Genomic Encyclopedia of Type Strains, Phase IV (KMG-IV): sequencing the most valuable type-strain genomes for metagenomic binning, comparative biology and taxonomic classification.</title>
        <authorList>
            <person name="Goeker M."/>
        </authorList>
    </citation>
    <scope>NUCLEOTIDE SEQUENCE [LARGE SCALE GENOMIC DNA]</scope>
    <source>
        <strain evidence="4 5">DSM 45707</strain>
    </source>
</reference>
<dbReference type="EMBL" id="SMAG01000011">
    <property type="protein sequence ID" value="TCS92546.1"/>
    <property type="molecule type" value="Genomic_DNA"/>
</dbReference>
<evidence type="ECO:0000313" key="4">
    <source>
        <dbReference type="EMBL" id="TCS92546.1"/>
    </source>
</evidence>
<dbReference type="NCBIfam" id="NF005825">
    <property type="entry name" value="PRK07714.1"/>
    <property type="match status" value="1"/>
</dbReference>
<dbReference type="SUPFAM" id="SSF55315">
    <property type="entry name" value="L30e-like"/>
    <property type="match status" value="1"/>
</dbReference>
<dbReference type="PANTHER" id="PTHR11449">
    <property type="entry name" value="RIBOSOMAL PROTEIN L30"/>
    <property type="match status" value="1"/>
</dbReference>
<evidence type="ECO:0000259" key="3">
    <source>
        <dbReference type="Pfam" id="PF01248"/>
    </source>
</evidence>